<dbReference type="Proteomes" id="UP000267536">
    <property type="component" value="Unassembled WGS sequence"/>
</dbReference>
<gene>
    <name evidence="1" type="ORF">EF294_07390</name>
</gene>
<dbReference type="AlphaFoldDB" id="A0A3N4GVG9"/>
<keyword evidence="2" id="KW-1185">Reference proteome</keyword>
<organism evidence="1 2">
    <name type="scientific">Gordonia oryzae</name>
    <dbReference type="NCBI Taxonomy" id="2487349"/>
    <lineage>
        <taxon>Bacteria</taxon>
        <taxon>Bacillati</taxon>
        <taxon>Actinomycetota</taxon>
        <taxon>Actinomycetes</taxon>
        <taxon>Mycobacteriales</taxon>
        <taxon>Gordoniaceae</taxon>
        <taxon>Gordonia</taxon>
    </lineage>
</organism>
<proteinExistence type="predicted"/>
<comment type="caution">
    <text evidence="1">The sequence shown here is derived from an EMBL/GenBank/DDBJ whole genome shotgun (WGS) entry which is preliminary data.</text>
</comment>
<reference evidence="1 2" key="1">
    <citation type="submission" date="2018-11" db="EMBL/GenBank/DDBJ databases">
        <title>Draft genome sequence of Gordonia sp. RS15-1S isolated from rice stems.</title>
        <authorList>
            <person name="Muangham S."/>
        </authorList>
    </citation>
    <scope>NUCLEOTIDE SEQUENCE [LARGE SCALE GENOMIC DNA]</scope>
    <source>
        <strain evidence="1 2">RS15-1S</strain>
    </source>
</reference>
<evidence type="ECO:0000313" key="1">
    <source>
        <dbReference type="EMBL" id="RPA64898.1"/>
    </source>
</evidence>
<sequence length="75" mass="8548">MPLELEDVRLEGEYFYTTEIGVSARRGWRQNPCVTLRVDAEGRHPGIDTSFDLTVDEAREIAELLIFHADLVEGK</sequence>
<name>A0A3N4GVG9_9ACTN</name>
<dbReference type="EMBL" id="RKMH01000004">
    <property type="protein sequence ID" value="RPA64898.1"/>
    <property type="molecule type" value="Genomic_DNA"/>
</dbReference>
<accession>A0A3N4GVG9</accession>
<evidence type="ECO:0000313" key="2">
    <source>
        <dbReference type="Proteomes" id="UP000267536"/>
    </source>
</evidence>
<protein>
    <submittedName>
        <fullName evidence="1">Uncharacterized protein</fullName>
    </submittedName>
</protein>